<proteinExistence type="inferred from homology"/>
<comment type="caution">
    <text evidence="10">The sequence shown here is derived from an EMBL/GenBank/DDBJ whole genome shotgun (WGS) entry which is preliminary data.</text>
</comment>
<keyword evidence="5" id="KW-0028">Amino-acid biosynthesis</keyword>
<feature type="active site" description="Proton donor" evidence="7">
    <location>
        <position position="368"/>
    </location>
</feature>
<comment type="pathway">
    <text evidence="5 8">Amino-acid biosynthesis; L-lysine biosynthesis via DAP pathway; L-lysine from DL-2,6-diaminopimelate: step 1/1.</text>
</comment>
<dbReference type="SUPFAM" id="SSF51419">
    <property type="entry name" value="PLP-binding barrel"/>
    <property type="match status" value="1"/>
</dbReference>
<dbReference type="InterPro" id="IPR022657">
    <property type="entry name" value="De-COase2_CS"/>
</dbReference>
<comment type="cofactor">
    <cofactor evidence="1 5 7 8">
        <name>pyridoxal 5'-phosphate</name>
        <dbReference type="ChEBI" id="CHEBI:597326"/>
    </cofactor>
</comment>
<dbReference type="Gene3D" id="3.20.20.10">
    <property type="entry name" value="Alanine racemase"/>
    <property type="match status" value="1"/>
</dbReference>
<accession>A0A252A0E6</accession>
<feature type="binding site" evidence="5">
    <location>
        <position position="299"/>
    </location>
    <ligand>
        <name>substrate</name>
    </ligand>
</feature>
<evidence type="ECO:0000313" key="10">
    <source>
        <dbReference type="EMBL" id="OUI80550.1"/>
    </source>
</evidence>
<feature type="binding site" evidence="5">
    <location>
        <position position="336"/>
    </location>
    <ligand>
        <name>substrate</name>
    </ligand>
</feature>
<dbReference type="Gene3D" id="2.40.37.10">
    <property type="entry name" value="Lyase, Ornithine Decarboxylase, Chain A, domain 1"/>
    <property type="match status" value="1"/>
</dbReference>
<evidence type="ECO:0000256" key="7">
    <source>
        <dbReference type="PIRSR" id="PIRSR600183-50"/>
    </source>
</evidence>
<dbReference type="InterPro" id="IPR029066">
    <property type="entry name" value="PLP-binding_barrel"/>
</dbReference>
<dbReference type="PRINTS" id="PR01181">
    <property type="entry name" value="DAPDCRBXLASE"/>
</dbReference>
<dbReference type="InterPro" id="IPR002986">
    <property type="entry name" value="DAP_deCOOHase_LysA"/>
</dbReference>
<evidence type="ECO:0000259" key="9">
    <source>
        <dbReference type="Pfam" id="PF02784"/>
    </source>
</evidence>
<feature type="binding site" evidence="5">
    <location>
        <begin position="296"/>
        <end position="299"/>
    </location>
    <ligand>
        <name>pyridoxal 5'-phosphate</name>
        <dbReference type="ChEBI" id="CHEBI:597326"/>
    </ligand>
</feature>
<dbReference type="GO" id="GO:0009089">
    <property type="term" value="P:lysine biosynthetic process via diaminopimelate"/>
    <property type="evidence" value="ECO:0007669"/>
    <property type="project" value="UniProtKB-UniRule"/>
</dbReference>
<reference evidence="10 11" key="1">
    <citation type="submission" date="2014-06" db="EMBL/GenBank/DDBJ databases">
        <authorList>
            <person name="Ju J."/>
            <person name="Zhang J."/>
        </authorList>
    </citation>
    <scope>NUCLEOTIDE SEQUENCE [LARGE SCALE GENOMIC DNA]</scope>
    <source>
        <strain evidence="10">DmW_045</strain>
    </source>
</reference>
<dbReference type="NCBIfam" id="TIGR01048">
    <property type="entry name" value="lysA"/>
    <property type="match status" value="1"/>
</dbReference>
<dbReference type="InterPro" id="IPR009006">
    <property type="entry name" value="Ala_racemase/Decarboxylase_C"/>
</dbReference>
<evidence type="ECO:0000256" key="5">
    <source>
        <dbReference type="HAMAP-Rule" id="MF_02120"/>
    </source>
</evidence>
<dbReference type="HAMAP" id="MF_02120">
    <property type="entry name" value="LysA"/>
    <property type="match status" value="1"/>
</dbReference>
<dbReference type="SUPFAM" id="SSF50621">
    <property type="entry name" value="Alanine racemase C-terminal domain-like"/>
    <property type="match status" value="1"/>
</dbReference>
<dbReference type="PRINTS" id="PR01179">
    <property type="entry name" value="ODADCRBXLASE"/>
</dbReference>
<name>A0A252A0E6_9PROT</name>
<dbReference type="AlphaFoldDB" id="A0A252A0E6"/>
<protein>
    <recommendedName>
        <fullName evidence="5 6">Diaminopimelate decarboxylase</fullName>
        <shortName evidence="5">DAP decarboxylase</shortName>
        <shortName evidence="5">DAPDC</shortName>
        <ecNumber evidence="5 6">4.1.1.20</ecNumber>
    </recommendedName>
</protein>
<feature type="binding site" evidence="5">
    <location>
        <position position="340"/>
    </location>
    <ligand>
        <name>substrate</name>
    </ligand>
</feature>
<feature type="modified residue" description="N6-(pyridoxal phosphate)lysine" evidence="5 7">
    <location>
        <position position="83"/>
    </location>
</feature>
<organism evidence="10 11">
    <name type="scientific">Acetobacter orientalis</name>
    <dbReference type="NCBI Taxonomy" id="146474"/>
    <lineage>
        <taxon>Bacteria</taxon>
        <taxon>Pseudomonadati</taxon>
        <taxon>Pseudomonadota</taxon>
        <taxon>Alphaproteobacteria</taxon>
        <taxon>Acetobacterales</taxon>
        <taxon>Acetobacteraceae</taxon>
        <taxon>Acetobacter</taxon>
    </lineage>
</organism>
<dbReference type="CDD" id="cd06828">
    <property type="entry name" value="PLPDE_III_DapDC"/>
    <property type="match status" value="1"/>
</dbReference>
<dbReference type="PANTHER" id="PTHR43727">
    <property type="entry name" value="DIAMINOPIMELATE DECARBOXYLASE"/>
    <property type="match status" value="1"/>
</dbReference>
<gene>
    <name evidence="5" type="primary">lysA</name>
    <name evidence="10" type="ORF">HK12_08355</name>
</gene>
<dbReference type="RefSeq" id="WP_086552665.1">
    <property type="nucleotide sequence ID" value="NZ_JOMO01000031.1"/>
</dbReference>
<dbReference type="InterPro" id="IPR022644">
    <property type="entry name" value="De-COase2_N"/>
</dbReference>
<comment type="similarity">
    <text evidence="5">Belongs to the Orn/Lys/Arg decarboxylase class-II family. LysA subfamily.</text>
</comment>
<evidence type="ECO:0000256" key="8">
    <source>
        <dbReference type="RuleBase" id="RU003738"/>
    </source>
</evidence>
<dbReference type="InterPro" id="IPR022653">
    <property type="entry name" value="De-COase2_pyr-phos_BS"/>
</dbReference>
<feature type="binding site" evidence="5">
    <location>
        <position position="397"/>
    </location>
    <ligand>
        <name>pyridoxal 5'-phosphate</name>
        <dbReference type="ChEBI" id="CHEBI:597326"/>
    </ligand>
</feature>
<dbReference type="GO" id="GO:0030170">
    <property type="term" value="F:pyridoxal phosphate binding"/>
    <property type="evidence" value="ECO:0007669"/>
    <property type="project" value="UniProtKB-UniRule"/>
</dbReference>
<evidence type="ECO:0000256" key="3">
    <source>
        <dbReference type="ARBA" id="ARBA00022898"/>
    </source>
</evidence>
<dbReference type="GO" id="GO:0008836">
    <property type="term" value="F:diaminopimelate decarboxylase activity"/>
    <property type="evidence" value="ECO:0007669"/>
    <property type="project" value="UniProtKB-UniRule"/>
</dbReference>
<keyword evidence="4 5" id="KW-0456">Lyase</keyword>
<evidence type="ECO:0000256" key="6">
    <source>
        <dbReference type="NCBIfam" id="TIGR01048"/>
    </source>
</evidence>
<evidence type="ECO:0000256" key="1">
    <source>
        <dbReference type="ARBA" id="ARBA00001933"/>
    </source>
</evidence>
<dbReference type="PANTHER" id="PTHR43727:SF2">
    <property type="entry name" value="GROUP IV DECARBOXYLASE"/>
    <property type="match status" value="1"/>
</dbReference>
<dbReference type="InterPro" id="IPR000183">
    <property type="entry name" value="Orn/DAP/Arg_de-COase"/>
</dbReference>
<feature type="domain" description="Orn/DAP/Arg decarboxylase 2 N-terminal" evidence="9">
    <location>
        <begin position="58"/>
        <end position="300"/>
    </location>
</feature>
<dbReference type="FunFam" id="3.20.20.10:FF:000003">
    <property type="entry name" value="Diaminopimelate decarboxylase"/>
    <property type="match status" value="1"/>
</dbReference>
<dbReference type="Pfam" id="PF02784">
    <property type="entry name" value="Orn_Arg_deC_N"/>
    <property type="match status" value="1"/>
</dbReference>
<comment type="subunit">
    <text evidence="5">Homodimer.</text>
</comment>
<evidence type="ECO:0000256" key="4">
    <source>
        <dbReference type="ARBA" id="ARBA00023239"/>
    </source>
</evidence>
<feature type="binding site" evidence="5">
    <location>
        <position position="369"/>
    </location>
    <ligand>
        <name>substrate</name>
    </ligand>
</feature>
<dbReference type="PROSITE" id="PS00879">
    <property type="entry name" value="ODR_DC_2_2"/>
    <property type="match status" value="1"/>
</dbReference>
<comment type="function">
    <text evidence="5">Specifically catalyzes the decarboxylation of meso-diaminopimelate (meso-DAP) to L-lysine.</text>
</comment>
<dbReference type="EC" id="4.1.1.20" evidence="5 6"/>
<dbReference type="EMBL" id="JOMO01000031">
    <property type="protein sequence ID" value="OUI80550.1"/>
    <property type="molecule type" value="Genomic_DNA"/>
</dbReference>
<keyword evidence="3 5" id="KW-0663">Pyridoxal phosphate</keyword>
<dbReference type="Proteomes" id="UP000194639">
    <property type="component" value="Unassembled WGS sequence"/>
</dbReference>
<keyword evidence="2 5" id="KW-0210">Decarboxylase</keyword>
<evidence type="ECO:0000313" key="11">
    <source>
        <dbReference type="Proteomes" id="UP000194639"/>
    </source>
</evidence>
<feature type="binding site" evidence="5">
    <location>
        <position position="262"/>
    </location>
    <ligand>
        <name>pyridoxal 5'-phosphate</name>
        <dbReference type="ChEBI" id="CHEBI:597326"/>
    </ligand>
</feature>
<sequence length="448" mass="46899">MADALPYTDADPTVTELLATHPNLKMDGVCGLMMDGVSLTAIANAVGTPTWVISADTLRTRMARLKNAMQAAGLDVSLHYAVKANDHLAILSLLGKEGFGADIVSGGELARALKAGIAANKIVFSGVGKSDAELQEAIAHGVGQINVESAEELDIIAAIAQKLGRTATITLRINPDVDAKTHAKITTGLAANKFGIPYEEAASLYARASALPGINAVGFATHIGSQILSVAPYRAAYARMAELVQSVRSQGLSVSVMDCGGGLGISYRTEVEGQPEALAGAMKAELGHLGLKLAIEPGRWPIGPAGVLLGQVILNKARGAEAPFYVLDTAMNDLLRPSMYDAWHGIVPLSAQDAATPAIPAHVVGPVCESGDTFARDRLLPPLQRGARVAILDTGAYGAVMSSTYNSRPMAAEVLIDNGTWHSIRPRQERDALWHTETVPAHLTAGNT</sequence>
<dbReference type="UniPathway" id="UPA00034">
    <property type="reaction ID" value="UER00027"/>
</dbReference>
<feature type="binding site" evidence="5">
    <location>
        <position position="397"/>
    </location>
    <ligand>
        <name>substrate</name>
    </ligand>
</feature>
<evidence type="ECO:0000256" key="2">
    <source>
        <dbReference type="ARBA" id="ARBA00022793"/>
    </source>
</evidence>
<comment type="catalytic activity">
    <reaction evidence="5 8">
        <text>meso-2,6-diaminopimelate + H(+) = L-lysine + CO2</text>
        <dbReference type="Rhea" id="RHEA:15101"/>
        <dbReference type="ChEBI" id="CHEBI:15378"/>
        <dbReference type="ChEBI" id="CHEBI:16526"/>
        <dbReference type="ChEBI" id="CHEBI:32551"/>
        <dbReference type="ChEBI" id="CHEBI:57791"/>
        <dbReference type="EC" id="4.1.1.20"/>
    </reaction>
</comment>
<dbReference type="PROSITE" id="PS00878">
    <property type="entry name" value="ODR_DC_2_1"/>
    <property type="match status" value="1"/>
</dbReference>
<keyword evidence="5 8" id="KW-0457">Lysine biosynthesis</keyword>